<feature type="domain" description="Protein kinase" evidence="9">
    <location>
        <begin position="11"/>
        <end position="269"/>
    </location>
</feature>
<feature type="domain" description="Response regulatory" evidence="10">
    <location>
        <begin position="469"/>
        <end position="583"/>
    </location>
</feature>
<dbReference type="EMBL" id="AP023423">
    <property type="protein sequence ID" value="BCK86425.1"/>
    <property type="molecule type" value="Genomic_DNA"/>
</dbReference>
<dbReference type="Pfam" id="PF00072">
    <property type="entry name" value="Response_reg"/>
    <property type="match status" value="2"/>
</dbReference>
<dbReference type="GO" id="GO:0004674">
    <property type="term" value="F:protein serine/threonine kinase activity"/>
    <property type="evidence" value="ECO:0007669"/>
    <property type="project" value="UniProtKB-KW"/>
</dbReference>
<feature type="modified residue" description="4-aspartylphosphate" evidence="7">
    <location>
        <position position="517"/>
    </location>
</feature>
<evidence type="ECO:0000256" key="6">
    <source>
        <dbReference type="ARBA" id="ARBA00022840"/>
    </source>
</evidence>
<dbReference type="PROSITE" id="PS50110">
    <property type="entry name" value="RESPONSE_REGULATORY"/>
    <property type="match status" value="2"/>
</dbReference>
<dbReference type="CDD" id="cd17569">
    <property type="entry name" value="REC_HupR-like"/>
    <property type="match status" value="1"/>
</dbReference>
<keyword evidence="7" id="KW-0597">Phosphoprotein</keyword>
<feature type="binding site" evidence="8">
    <location>
        <position position="40"/>
    </location>
    <ligand>
        <name>ATP</name>
        <dbReference type="ChEBI" id="CHEBI:30616"/>
    </ligand>
</feature>
<dbReference type="SMART" id="SM00448">
    <property type="entry name" value="REC"/>
    <property type="match status" value="1"/>
</dbReference>
<evidence type="ECO:0000256" key="5">
    <source>
        <dbReference type="ARBA" id="ARBA00022777"/>
    </source>
</evidence>
<dbReference type="RefSeq" id="WP_237247606.1">
    <property type="nucleotide sequence ID" value="NZ_AP023423.1"/>
</dbReference>
<dbReference type="PROSITE" id="PS00107">
    <property type="entry name" value="PROTEIN_KINASE_ATP"/>
    <property type="match status" value="1"/>
</dbReference>
<feature type="domain" description="Response regulatory" evidence="10">
    <location>
        <begin position="332"/>
        <end position="446"/>
    </location>
</feature>
<keyword evidence="5 11" id="KW-0418">Kinase</keyword>
<dbReference type="PROSITE" id="PS00108">
    <property type="entry name" value="PROTEIN_KINASE_ST"/>
    <property type="match status" value="1"/>
</dbReference>
<accession>A0AAN2BXQ8</accession>
<keyword evidence="2" id="KW-0723">Serine/threonine-protein kinase</keyword>
<keyword evidence="6 8" id="KW-0067">ATP-binding</keyword>
<gene>
    <name evidence="11" type="ORF">MIZ01_0181</name>
</gene>
<dbReference type="Gene3D" id="1.10.510.10">
    <property type="entry name" value="Transferase(Phosphotransferase) domain 1"/>
    <property type="match status" value="1"/>
</dbReference>
<dbReference type="SMART" id="SM00220">
    <property type="entry name" value="S_TKc"/>
    <property type="match status" value="1"/>
</dbReference>
<proteinExistence type="predicted"/>
<keyword evidence="12" id="KW-1185">Reference proteome</keyword>
<dbReference type="PANTHER" id="PTHR43289:SF6">
    <property type="entry name" value="SERINE_THREONINE-PROTEIN KINASE NEKL-3"/>
    <property type="match status" value="1"/>
</dbReference>
<evidence type="ECO:0000256" key="7">
    <source>
        <dbReference type="PROSITE-ProRule" id="PRU00169"/>
    </source>
</evidence>
<dbReference type="Gene3D" id="3.40.50.2300">
    <property type="match status" value="2"/>
</dbReference>
<dbReference type="PROSITE" id="PS50011">
    <property type="entry name" value="PROTEIN_KINASE_DOM"/>
    <property type="match status" value="1"/>
</dbReference>
<dbReference type="InterPro" id="IPR000719">
    <property type="entry name" value="Prot_kinase_dom"/>
</dbReference>
<name>A0AAN2BXQ8_9PROT</name>
<dbReference type="InterPro" id="IPR008271">
    <property type="entry name" value="Ser/Thr_kinase_AS"/>
</dbReference>
<dbReference type="Pfam" id="PF00069">
    <property type="entry name" value="Pkinase"/>
    <property type="match status" value="1"/>
</dbReference>
<dbReference type="EC" id="2.7.11.1" evidence="1"/>
<evidence type="ECO:0000259" key="9">
    <source>
        <dbReference type="PROSITE" id="PS50011"/>
    </source>
</evidence>
<evidence type="ECO:0000259" key="10">
    <source>
        <dbReference type="PROSITE" id="PS50110"/>
    </source>
</evidence>
<dbReference type="InterPro" id="IPR001789">
    <property type="entry name" value="Sig_transdc_resp-reg_receiver"/>
</dbReference>
<reference evidence="11 12" key="1">
    <citation type="journal article" date="2022" name="Int. J. Syst. Evol. Microbiol.">
        <title>&lt;i&gt;Sideroxyarcus emersonii&lt;/i&gt; gen. nov. sp. nov., a neutrophilic, microaerobic iron- and thiosulfate-oxidizing bacterium isolated from iron-rich wetland sediment.</title>
        <authorList>
            <person name="Kato S."/>
            <person name="Itoh T."/>
            <person name="Iino T."/>
            <person name="Ohkuma M."/>
        </authorList>
    </citation>
    <scope>NUCLEOTIDE SEQUENCE [LARGE SCALE GENOMIC DNA]</scope>
    <source>
        <strain evidence="11 12">MIZ01</strain>
    </source>
</reference>
<dbReference type="PANTHER" id="PTHR43289">
    <property type="entry name" value="MITOGEN-ACTIVATED PROTEIN KINASE KINASE KINASE 20-RELATED"/>
    <property type="match status" value="1"/>
</dbReference>
<dbReference type="SUPFAM" id="SSF56112">
    <property type="entry name" value="Protein kinase-like (PK-like)"/>
    <property type="match status" value="1"/>
</dbReference>
<evidence type="ECO:0000256" key="3">
    <source>
        <dbReference type="ARBA" id="ARBA00022679"/>
    </source>
</evidence>
<sequence>MNEPVKKIGKYQIQGELGSGGMGIVYKGWDPAISREVAIKGVNKSALPEGDREHVLQRFRHEAQAVGRLVHPRIVQIYDYIEDEQAAYIIMELVNGKTLAHHLAANEKFGLQEVAQIILQTLDGIGYAHAQGVIHRDLKAANVMINNDGRIKINDFGIARIDSSELTRAGELVGTPSYMSPEQFTGAKIDRTTDLYSIGILAYELLTGRKPFTGTVAAIMQQVVNAVPEKPSALNPALSPEIDQVLGKVLAKKPADRYQTAQEFADAFRDAIDALIDQGKPKTAASLPDASKLLDAARGLRFDAVNGHNADAPQEAFGDSPITLEPGLKKANLLIVDDEERILTALKSLFRQRYHVFTTTDGNKALDFLTRYQMHVIISDQRMPVMTGVEMLRRSREISPRSVRILLTGYSDLASIVGSINDGEVYRFINKPWDNQALQTLVGEAATIAFELANTKSAAVPLPEKMAAGVLVIDEDEEVFRVVRELIGSLCPVFYAEDTDTALSLLKKHEIAVVIADVESSQERLTSMLKLLKQEYPQILSIIATKAKDAELVIDLINQAQVFRILHKPISVPTLKVQLHAALQRHLAYAEVPELVKAHKVEMPEKFRVSTTAVNILRRLGLIRQH</sequence>
<evidence type="ECO:0000313" key="12">
    <source>
        <dbReference type="Proteomes" id="UP001320326"/>
    </source>
</evidence>
<dbReference type="InterPro" id="IPR011006">
    <property type="entry name" value="CheY-like_superfamily"/>
</dbReference>
<dbReference type="GO" id="GO:0005524">
    <property type="term" value="F:ATP binding"/>
    <property type="evidence" value="ECO:0007669"/>
    <property type="project" value="UniProtKB-UniRule"/>
</dbReference>
<keyword evidence="4 8" id="KW-0547">Nucleotide-binding</keyword>
<evidence type="ECO:0000256" key="1">
    <source>
        <dbReference type="ARBA" id="ARBA00012513"/>
    </source>
</evidence>
<keyword evidence="3" id="KW-0808">Transferase</keyword>
<evidence type="ECO:0000256" key="2">
    <source>
        <dbReference type="ARBA" id="ARBA00022527"/>
    </source>
</evidence>
<dbReference type="InterPro" id="IPR017441">
    <property type="entry name" value="Protein_kinase_ATP_BS"/>
</dbReference>
<evidence type="ECO:0000313" key="11">
    <source>
        <dbReference type="EMBL" id="BCK86425.1"/>
    </source>
</evidence>
<dbReference type="SUPFAM" id="SSF52172">
    <property type="entry name" value="CheY-like"/>
    <property type="match status" value="2"/>
</dbReference>
<evidence type="ECO:0000256" key="4">
    <source>
        <dbReference type="ARBA" id="ARBA00022741"/>
    </source>
</evidence>
<dbReference type="Gene3D" id="3.30.200.20">
    <property type="entry name" value="Phosphorylase Kinase, domain 1"/>
    <property type="match status" value="1"/>
</dbReference>
<dbReference type="InterPro" id="IPR011009">
    <property type="entry name" value="Kinase-like_dom_sf"/>
</dbReference>
<dbReference type="FunFam" id="1.10.510.10:FF:000021">
    <property type="entry name" value="Serine/threonine protein kinase"/>
    <property type="match status" value="1"/>
</dbReference>
<dbReference type="CDD" id="cd14014">
    <property type="entry name" value="STKc_PknB_like"/>
    <property type="match status" value="1"/>
</dbReference>
<protein>
    <recommendedName>
        <fullName evidence="1">non-specific serine/threonine protein kinase</fullName>
        <ecNumber evidence="1">2.7.11.1</ecNumber>
    </recommendedName>
</protein>
<dbReference type="GO" id="GO:0000160">
    <property type="term" value="P:phosphorelay signal transduction system"/>
    <property type="evidence" value="ECO:0007669"/>
    <property type="project" value="InterPro"/>
</dbReference>
<dbReference type="AlphaFoldDB" id="A0AAN2BXQ8"/>
<dbReference type="Proteomes" id="UP001320326">
    <property type="component" value="Chromosome"/>
</dbReference>
<dbReference type="KEGG" id="seme:MIZ01_0181"/>
<organism evidence="11 12">
    <name type="scientific">Sideroxyarcus emersonii</name>
    <dbReference type="NCBI Taxonomy" id="2764705"/>
    <lineage>
        <taxon>Bacteria</taxon>
        <taxon>Pseudomonadati</taxon>
        <taxon>Pseudomonadota</taxon>
        <taxon>Betaproteobacteria</taxon>
        <taxon>Nitrosomonadales</taxon>
        <taxon>Gallionellaceae</taxon>
        <taxon>Sideroxyarcus</taxon>
    </lineage>
</organism>
<evidence type="ECO:0000256" key="8">
    <source>
        <dbReference type="PROSITE-ProRule" id="PRU10141"/>
    </source>
</evidence>
<feature type="modified residue" description="4-aspartylphosphate" evidence="7">
    <location>
        <position position="380"/>
    </location>
</feature>